<keyword evidence="3" id="KW-1185">Reference proteome</keyword>
<reference evidence="2" key="2">
    <citation type="submission" date="2021-08" db="EMBL/GenBank/DDBJ databases">
        <authorList>
            <person name="Tani A."/>
            <person name="Ola A."/>
            <person name="Ogura Y."/>
            <person name="Katsura K."/>
            <person name="Hayashi T."/>
        </authorList>
    </citation>
    <scope>NUCLEOTIDE SEQUENCE</scope>
    <source>
        <strain evidence="2">DSM 19015</strain>
    </source>
</reference>
<evidence type="ECO:0000313" key="2">
    <source>
        <dbReference type="EMBL" id="GJD92912.1"/>
    </source>
</evidence>
<accession>A0ABQ4RSG0</accession>
<dbReference type="Proteomes" id="UP001055125">
    <property type="component" value="Unassembled WGS sequence"/>
</dbReference>
<protein>
    <submittedName>
        <fullName evidence="2">Uncharacterized protein</fullName>
    </submittedName>
</protein>
<organism evidence="2 3">
    <name type="scientific">Methylobacterium iners</name>
    <dbReference type="NCBI Taxonomy" id="418707"/>
    <lineage>
        <taxon>Bacteria</taxon>
        <taxon>Pseudomonadati</taxon>
        <taxon>Pseudomonadota</taxon>
        <taxon>Alphaproteobacteria</taxon>
        <taxon>Hyphomicrobiales</taxon>
        <taxon>Methylobacteriaceae</taxon>
        <taxon>Methylobacterium</taxon>
    </lineage>
</organism>
<reference evidence="2" key="1">
    <citation type="journal article" date="2021" name="Front. Microbiol.">
        <title>Comprehensive Comparative Genomics and Phenotyping of Methylobacterium Species.</title>
        <authorList>
            <person name="Alessa O."/>
            <person name="Ogura Y."/>
            <person name="Fujitani Y."/>
            <person name="Takami H."/>
            <person name="Hayashi T."/>
            <person name="Sahin N."/>
            <person name="Tani A."/>
        </authorList>
    </citation>
    <scope>NUCLEOTIDE SEQUENCE</scope>
    <source>
        <strain evidence="2">DSM 19015</strain>
    </source>
</reference>
<dbReference type="EMBL" id="BPQP01000001">
    <property type="protein sequence ID" value="GJD92912.1"/>
    <property type="molecule type" value="Genomic_DNA"/>
</dbReference>
<name>A0ABQ4RSG0_9HYPH</name>
<dbReference type="RefSeq" id="WP_238242003.1">
    <property type="nucleotide sequence ID" value="NZ_BPQP01000001.1"/>
</dbReference>
<evidence type="ECO:0000313" key="3">
    <source>
        <dbReference type="Proteomes" id="UP001055125"/>
    </source>
</evidence>
<comment type="caution">
    <text evidence="2">The sequence shown here is derived from an EMBL/GenBank/DDBJ whole genome shotgun (WGS) entry which is preliminary data.</text>
</comment>
<keyword evidence="1" id="KW-0472">Membrane</keyword>
<sequence length="46" mass="5213">MLHTFVDEFVRTDEPQPPIIEAWRLALLFVAIAAIVWGVHVLVAMP</sequence>
<keyword evidence="1" id="KW-1133">Transmembrane helix</keyword>
<proteinExistence type="predicted"/>
<gene>
    <name evidence="2" type="ORF">OCOJLMKI_0095</name>
</gene>
<keyword evidence="1" id="KW-0812">Transmembrane</keyword>
<feature type="transmembrane region" description="Helical" evidence="1">
    <location>
        <begin position="22"/>
        <end position="43"/>
    </location>
</feature>
<evidence type="ECO:0000256" key="1">
    <source>
        <dbReference type="SAM" id="Phobius"/>
    </source>
</evidence>